<evidence type="ECO:0000256" key="1">
    <source>
        <dbReference type="ARBA" id="ARBA00004651"/>
    </source>
</evidence>
<dbReference type="InterPro" id="IPR017871">
    <property type="entry name" value="ABC_transporter-like_CS"/>
</dbReference>
<keyword evidence="4" id="KW-1003">Cell membrane</keyword>
<dbReference type="KEGG" id="barh:WN72_18910"/>
<keyword evidence="8" id="KW-0067">ATP-binding</keyword>
<dbReference type="InterPro" id="IPR011527">
    <property type="entry name" value="ABC1_TM_dom"/>
</dbReference>
<evidence type="ECO:0000256" key="8">
    <source>
        <dbReference type="ARBA" id="ARBA00022840"/>
    </source>
</evidence>
<dbReference type="GO" id="GO:0140359">
    <property type="term" value="F:ABC-type transporter activity"/>
    <property type="evidence" value="ECO:0007669"/>
    <property type="project" value="InterPro"/>
</dbReference>
<evidence type="ECO:0000256" key="2">
    <source>
        <dbReference type="ARBA" id="ARBA00005417"/>
    </source>
</evidence>
<evidence type="ECO:0000256" key="5">
    <source>
        <dbReference type="ARBA" id="ARBA00022597"/>
    </source>
</evidence>
<evidence type="ECO:0000256" key="11">
    <source>
        <dbReference type="ARBA" id="ARBA00024722"/>
    </source>
</evidence>
<dbReference type="InterPro" id="IPR003439">
    <property type="entry name" value="ABC_transporter-like_ATP-bd"/>
</dbReference>
<evidence type="ECO:0000256" key="12">
    <source>
        <dbReference type="SAM" id="Phobius"/>
    </source>
</evidence>
<keyword evidence="10 12" id="KW-0472">Membrane</keyword>
<keyword evidence="5" id="KW-0762">Sugar transport</keyword>
<evidence type="ECO:0000259" key="15">
    <source>
        <dbReference type="PROSITE" id="PS50990"/>
    </source>
</evidence>
<dbReference type="GO" id="GO:0016887">
    <property type="term" value="F:ATP hydrolysis activity"/>
    <property type="evidence" value="ECO:0007669"/>
    <property type="project" value="InterPro"/>
</dbReference>
<feature type="domain" description="Peptidase C39" evidence="15">
    <location>
        <begin position="212"/>
        <end position="331"/>
    </location>
</feature>
<comment type="function">
    <text evidence="11">Involved in beta-(1--&gt;2)glucan export. Transmembrane domains (TMD) form a pore in the inner membrane and the ATP-binding domain (NBD) is responsible for energy generation.</text>
</comment>
<keyword evidence="9 12" id="KW-1133">Transmembrane helix</keyword>
<evidence type="ECO:0000259" key="14">
    <source>
        <dbReference type="PROSITE" id="PS50929"/>
    </source>
</evidence>
<keyword evidence="3" id="KW-0813">Transport</keyword>
<dbReference type="GO" id="GO:0005886">
    <property type="term" value="C:plasma membrane"/>
    <property type="evidence" value="ECO:0007669"/>
    <property type="project" value="UniProtKB-SubCell"/>
</dbReference>
<dbReference type="CDD" id="cd18588">
    <property type="entry name" value="ABC_6TM_CyaB_HlyB_like"/>
    <property type="match status" value="1"/>
</dbReference>
<dbReference type="GO" id="GO:0030253">
    <property type="term" value="P:protein secretion by the type I secretion system"/>
    <property type="evidence" value="ECO:0007669"/>
    <property type="project" value="InterPro"/>
</dbReference>
<dbReference type="InterPro" id="IPR003593">
    <property type="entry name" value="AAA+_ATPase"/>
</dbReference>
<dbReference type="InterPro" id="IPR010132">
    <property type="entry name" value="ATPase_T1SS_HlyB"/>
</dbReference>
<feature type="transmembrane region" description="Helical" evidence="12">
    <location>
        <begin position="363"/>
        <end position="385"/>
    </location>
</feature>
<dbReference type="InterPro" id="IPR039395">
    <property type="entry name" value="Peptidase_C39-like_A"/>
</dbReference>
<feature type="transmembrane region" description="Helical" evidence="12">
    <location>
        <begin position="501"/>
        <end position="521"/>
    </location>
</feature>
<keyword evidence="6 12" id="KW-0812">Transmembrane</keyword>
<organism evidence="16 17">
    <name type="scientific">Bradyrhizobium arachidis</name>
    <dbReference type="NCBI Taxonomy" id="858423"/>
    <lineage>
        <taxon>Bacteria</taxon>
        <taxon>Pseudomonadati</taxon>
        <taxon>Pseudomonadota</taxon>
        <taxon>Alphaproteobacteria</taxon>
        <taxon>Hyphomicrobiales</taxon>
        <taxon>Nitrobacteraceae</taxon>
        <taxon>Bradyrhizobium</taxon>
    </lineage>
</organism>
<dbReference type="AlphaFoldDB" id="A0AAE7NMJ3"/>
<evidence type="ECO:0000256" key="7">
    <source>
        <dbReference type="ARBA" id="ARBA00022741"/>
    </source>
</evidence>
<dbReference type="PANTHER" id="PTHR24221">
    <property type="entry name" value="ATP-BINDING CASSETTE SUB-FAMILY B"/>
    <property type="match status" value="1"/>
</dbReference>
<dbReference type="InterPro" id="IPR039421">
    <property type="entry name" value="Type_1_exporter"/>
</dbReference>
<keyword evidence="7" id="KW-0547">Nucleotide-binding</keyword>
<name>A0AAE7NMJ3_9BRAD</name>
<dbReference type="Pfam" id="PF00664">
    <property type="entry name" value="ABC_membrane"/>
    <property type="match status" value="1"/>
</dbReference>
<evidence type="ECO:0000256" key="4">
    <source>
        <dbReference type="ARBA" id="ARBA00022475"/>
    </source>
</evidence>
<evidence type="ECO:0000313" key="16">
    <source>
        <dbReference type="EMBL" id="QOZ68142.1"/>
    </source>
</evidence>
<dbReference type="PROSITE" id="PS50990">
    <property type="entry name" value="PEPTIDASE_C39"/>
    <property type="match status" value="2"/>
</dbReference>
<dbReference type="InterPro" id="IPR005074">
    <property type="entry name" value="Peptidase_C39"/>
</dbReference>
<proteinExistence type="inferred from homology"/>
<accession>A0AAE7NMJ3</accession>
<feature type="domain" description="Peptidase C39" evidence="15">
    <location>
        <begin position="13"/>
        <end position="131"/>
    </location>
</feature>
<dbReference type="Pfam" id="PF00005">
    <property type="entry name" value="ABC_tran"/>
    <property type="match status" value="1"/>
</dbReference>
<dbReference type="PROSITE" id="PS50893">
    <property type="entry name" value="ABC_TRANSPORTER_2"/>
    <property type="match status" value="1"/>
</dbReference>
<dbReference type="EMBL" id="CP030050">
    <property type="protein sequence ID" value="QOZ68142.1"/>
    <property type="molecule type" value="Genomic_DNA"/>
</dbReference>
<dbReference type="GO" id="GO:0005524">
    <property type="term" value="F:ATP binding"/>
    <property type="evidence" value="ECO:0007669"/>
    <property type="project" value="UniProtKB-KW"/>
</dbReference>
<dbReference type="PROSITE" id="PS50929">
    <property type="entry name" value="ABC_TM1F"/>
    <property type="match status" value="1"/>
</dbReference>
<dbReference type="FunFam" id="3.40.50.300:FF:000221">
    <property type="entry name" value="Multidrug ABC transporter ATP-binding protein"/>
    <property type="match status" value="1"/>
</dbReference>
<dbReference type="Gene3D" id="1.20.1560.10">
    <property type="entry name" value="ABC transporter type 1, transmembrane domain"/>
    <property type="match status" value="1"/>
</dbReference>
<dbReference type="Gene3D" id="3.90.70.10">
    <property type="entry name" value="Cysteine proteinases"/>
    <property type="match status" value="2"/>
</dbReference>
<dbReference type="NCBIfam" id="TIGR01846">
    <property type="entry name" value="type_I_sec_HlyB"/>
    <property type="match status" value="1"/>
</dbReference>
<feature type="domain" description="ABC transporter" evidence="13">
    <location>
        <begin position="676"/>
        <end position="911"/>
    </location>
</feature>
<comment type="similarity">
    <text evidence="2">Belongs to the ABC transporter superfamily.</text>
</comment>
<dbReference type="PANTHER" id="PTHR24221:SF647">
    <property type="entry name" value="BLL6336 PROTEIN"/>
    <property type="match status" value="1"/>
</dbReference>
<dbReference type="Gene3D" id="3.40.50.300">
    <property type="entry name" value="P-loop containing nucleotide triphosphate hydrolases"/>
    <property type="match status" value="1"/>
</dbReference>
<feature type="transmembrane region" description="Helical" evidence="12">
    <location>
        <begin position="397"/>
        <end position="421"/>
    </location>
</feature>
<dbReference type="Proteomes" id="UP000594015">
    <property type="component" value="Chromosome"/>
</dbReference>
<protein>
    <submittedName>
        <fullName evidence="16">Type I secretion system permease/ATPase</fullName>
    </submittedName>
</protein>
<evidence type="ECO:0000256" key="6">
    <source>
        <dbReference type="ARBA" id="ARBA00022692"/>
    </source>
</evidence>
<dbReference type="CDD" id="cd02417">
    <property type="entry name" value="Peptidase_C39_likeA"/>
    <property type="match status" value="1"/>
</dbReference>
<comment type="subcellular location">
    <subcellularLocation>
        <location evidence="1">Cell membrane</location>
        <topology evidence="1">Multi-pass membrane protein</topology>
    </subcellularLocation>
</comment>
<evidence type="ECO:0000313" key="17">
    <source>
        <dbReference type="Proteomes" id="UP000594015"/>
    </source>
</evidence>
<sequence>MTTRTKRPEAAHQDQAFEQGVTALTILSRLHGRGVAPEEVRQHCKGDVFDVTEMLNCGRALGLTLRTFNSDWTGLPLLSLPAIVALRTGGFMLLGQIVEDRVVVADLTSRRPTYMSQTELERVWDGRVVVLAAPRSLKTFALGLTAAAVGPIRAFTERLRQWSRSASKGASLTTAALGRIRTFAEGLQQWSRSTSKDAALDVFAPNDEAAAQDPAQTEAALLSLVILLRCHGIGAEPEQIRHRIGSPRIGVAEMLRCAKAMDLKARALSTRWDRLATTPLPGIAVLRDGSFLILGRAAPDKVLVQRPMEQRPETMTREEFEAIWSGGLILMARRAGLTDLARRFDITWFMGAIGKYRRMLAEVLTGSLFLQLFALISPLFFQVIIDKVLVHRSLTTLDVLIFGIVAIGIFEAILGALRTYLFAHTTNRIDVELGARLFSHLISLPIAYFQARRVGDSVARVRELENIRQFITGSALTLVLDLLFTFVFLAVMMYYSPLLTLVAVAAFPLYIGISAGLTPLFRRRLDEKFRRGAENQAFLVESVTGIETLKAMAVEPQMQRRWEEQLAGYVASSFRVVSLNNVASEAVQFINKLVAAATLYLGAKLVIGGSMSVGELVAFNMLSARVSTPVLRLAQIWQDFHQARLSVERLGDILNTMPEPAQSPGRAALPPIRGRVTFDHVTFRYRADGPETLQDLTFDVEPGQVIGIVGSSGSGKSTLTKLVQRLYVPERGRVLIDGIDLTMVDPAWLRRQIGVVLQENVLFNTTIRENIALADPMMPMERVFNAAILAGAHDFILALPEGYDTVVGERGSSLSGGQRQRIAVARALVADPRILIFDEATSALDYESERAIQQNMKQIAAGRTVFIIAHRLSTVRTADRIITLEAGRVVEDGNHNDLLHSNGRYAKLHLLQAGLHGVR</sequence>
<reference evidence="16 17" key="1">
    <citation type="submission" date="2018-06" db="EMBL/GenBank/DDBJ databases">
        <title>Comparative genomics of Bradyrhizobium nodulating Arachidis hypogaea.</title>
        <authorList>
            <person name="Li Y."/>
        </authorList>
    </citation>
    <scope>NUCLEOTIDE SEQUENCE [LARGE SCALE GENOMIC DNA]</scope>
    <source>
        <strain evidence="16 17">CCBAU 051107</strain>
    </source>
</reference>
<feature type="domain" description="ABC transmembrane type-1" evidence="14">
    <location>
        <begin position="363"/>
        <end position="642"/>
    </location>
</feature>
<dbReference type="GO" id="GO:0006508">
    <property type="term" value="P:proteolysis"/>
    <property type="evidence" value="ECO:0007669"/>
    <property type="project" value="InterPro"/>
</dbReference>
<dbReference type="GO" id="GO:0030256">
    <property type="term" value="C:type I protein secretion system complex"/>
    <property type="evidence" value="ECO:0007669"/>
    <property type="project" value="InterPro"/>
</dbReference>
<evidence type="ECO:0000259" key="13">
    <source>
        <dbReference type="PROSITE" id="PS50893"/>
    </source>
</evidence>
<dbReference type="GO" id="GO:0008233">
    <property type="term" value="F:peptidase activity"/>
    <property type="evidence" value="ECO:0007669"/>
    <property type="project" value="InterPro"/>
</dbReference>
<dbReference type="Pfam" id="PF03412">
    <property type="entry name" value="Peptidase_C39"/>
    <property type="match status" value="2"/>
</dbReference>
<evidence type="ECO:0000256" key="10">
    <source>
        <dbReference type="ARBA" id="ARBA00023136"/>
    </source>
</evidence>
<dbReference type="FunFam" id="1.20.1560.10:FF:000056">
    <property type="entry name" value="Alpha-hemolysin translocation ATP-binding protein HlyB"/>
    <property type="match status" value="1"/>
</dbReference>
<dbReference type="InterPro" id="IPR027417">
    <property type="entry name" value="P-loop_NTPase"/>
</dbReference>
<dbReference type="SUPFAM" id="SSF90123">
    <property type="entry name" value="ABC transporter transmembrane region"/>
    <property type="match status" value="1"/>
</dbReference>
<dbReference type="SMART" id="SM00382">
    <property type="entry name" value="AAA"/>
    <property type="match status" value="1"/>
</dbReference>
<dbReference type="GO" id="GO:0034040">
    <property type="term" value="F:ATPase-coupled lipid transmembrane transporter activity"/>
    <property type="evidence" value="ECO:0007669"/>
    <property type="project" value="TreeGrafter"/>
</dbReference>
<dbReference type="SUPFAM" id="SSF52540">
    <property type="entry name" value="P-loop containing nucleoside triphosphate hydrolases"/>
    <property type="match status" value="1"/>
</dbReference>
<evidence type="ECO:0000256" key="3">
    <source>
        <dbReference type="ARBA" id="ARBA00022448"/>
    </source>
</evidence>
<gene>
    <name evidence="16" type="ORF">WN72_18910</name>
</gene>
<dbReference type="InterPro" id="IPR036640">
    <property type="entry name" value="ABC1_TM_sf"/>
</dbReference>
<dbReference type="PROSITE" id="PS00211">
    <property type="entry name" value="ABC_TRANSPORTER_1"/>
    <property type="match status" value="1"/>
</dbReference>
<evidence type="ECO:0000256" key="9">
    <source>
        <dbReference type="ARBA" id="ARBA00022989"/>
    </source>
</evidence>
<feature type="transmembrane region" description="Helical" evidence="12">
    <location>
        <begin position="470"/>
        <end position="495"/>
    </location>
</feature>